<feature type="transmembrane region" description="Helical" evidence="1">
    <location>
        <begin position="152"/>
        <end position="168"/>
    </location>
</feature>
<evidence type="ECO:0000313" key="5">
    <source>
        <dbReference type="Proteomes" id="UP000233491"/>
    </source>
</evidence>
<dbReference type="SUPFAM" id="SSF141868">
    <property type="entry name" value="EAL domain-like"/>
    <property type="match status" value="1"/>
</dbReference>
<keyword evidence="1" id="KW-1133">Transmembrane helix</keyword>
<dbReference type="NCBIfam" id="TIGR00254">
    <property type="entry name" value="GGDEF"/>
    <property type="match status" value="1"/>
</dbReference>
<feature type="transmembrane region" description="Helical" evidence="1">
    <location>
        <begin position="100"/>
        <end position="119"/>
    </location>
</feature>
<evidence type="ECO:0008006" key="6">
    <source>
        <dbReference type="Google" id="ProtNLM"/>
    </source>
</evidence>
<comment type="caution">
    <text evidence="4">The sequence shown here is derived from an EMBL/GenBank/DDBJ whole genome shotgun (WGS) entry which is preliminary data.</text>
</comment>
<dbReference type="PANTHER" id="PTHR44757">
    <property type="entry name" value="DIGUANYLATE CYCLASE DGCP"/>
    <property type="match status" value="1"/>
</dbReference>
<proteinExistence type="predicted"/>
<dbReference type="InterPro" id="IPR029787">
    <property type="entry name" value="Nucleotide_cyclase"/>
</dbReference>
<organism evidence="4 5">
    <name type="scientific">Pleomorphomonas diazotrophica</name>
    <dbReference type="NCBI Taxonomy" id="1166257"/>
    <lineage>
        <taxon>Bacteria</taxon>
        <taxon>Pseudomonadati</taxon>
        <taxon>Pseudomonadota</taxon>
        <taxon>Alphaproteobacteria</taxon>
        <taxon>Hyphomicrobiales</taxon>
        <taxon>Pleomorphomonadaceae</taxon>
        <taxon>Pleomorphomonas</taxon>
    </lineage>
</organism>
<dbReference type="InterPro" id="IPR043128">
    <property type="entry name" value="Rev_trsase/Diguanyl_cyclase"/>
</dbReference>
<dbReference type="Gene3D" id="3.30.70.270">
    <property type="match status" value="1"/>
</dbReference>
<evidence type="ECO:0000259" key="3">
    <source>
        <dbReference type="PROSITE" id="PS50887"/>
    </source>
</evidence>
<evidence type="ECO:0000256" key="1">
    <source>
        <dbReference type="SAM" id="Phobius"/>
    </source>
</evidence>
<evidence type="ECO:0000259" key="2">
    <source>
        <dbReference type="PROSITE" id="PS50883"/>
    </source>
</evidence>
<feature type="domain" description="GGDEF" evidence="3">
    <location>
        <begin position="254"/>
        <end position="387"/>
    </location>
</feature>
<dbReference type="SMART" id="SM00052">
    <property type="entry name" value="EAL"/>
    <property type="match status" value="1"/>
</dbReference>
<name>A0A1I4V4Z3_9HYPH</name>
<dbReference type="InterPro" id="IPR001633">
    <property type="entry name" value="EAL_dom"/>
</dbReference>
<evidence type="ECO:0000313" key="4">
    <source>
        <dbReference type="EMBL" id="PKR87449.1"/>
    </source>
</evidence>
<feature type="transmembrane region" description="Helical" evidence="1">
    <location>
        <begin position="30"/>
        <end position="53"/>
    </location>
</feature>
<dbReference type="Proteomes" id="UP000233491">
    <property type="component" value="Unassembled WGS sequence"/>
</dbReference>
<dbReference type="InterPro" id="IPR035919">
    <property type="entry name" value="EAL_sf"/>
</dbReference>
<protein>
    <recommendedName>
        <fullName evidence="6">GGDEF-domain containing protein</fullName>
    </recommendedName>
</protein>
<dbReference type="EMBL" id="PJNW01000018">
    <property type="protein sequence ID" value="PKR87449.1"/>
    <property type="molecule type" value="Genomic_DNA"/>
</dbReference>
<feature type="transmembrane region" description="Helical" evidence="1">
    <location>
        <begin position="174"/>
        <end position="191"/>
    </location>
</feature>
<keyword evidence="1" id="KW-0472">Membrane</keyword>
<dbReference type="PROSITE" id="PS50883">
    <property type="entry name" value="EAL"/>
    <property type="match status" value="1"/>
</dbReference>
<sequence length="659" mass="71005">MGATGSGKSRGERLKERPYHHEIRAEQLNIALANLPVSLISSILIAISGAVVLDIEAGHWWIPGWLTAVIGTSILRGLWLLRQRRRPAASRDTERCLRQLSALSLLAGLAWAAVPLLQIGNIETMSGALTAFLMAGISAGALIQSMTFGRPGILFFTPILLATAGTFFAEGNLACGVVGANVLLLLTMMILQARRGSARFSEGEEARLSSLALARSINETNRKLDYLANHDSLTGLNNRAAFNAELAARREKGSKLALAVVDLDNFKLVNDTRGHLVGDKVLIEAATRISRACQPSEFIARLGGDEFAIIISTTGCEQRAEALCAEVVAGMGRPFVIDGATLSIGASIGLAFFPLDATDLTELFAAADIALYAAKAKGKHQVSRFDAELRIKLERSQRIEAEIGDALAEGRLNVVFQGQHDLLTGAVTGHETLIRWSHPEFGAVSPMEILDAVRSADMGDRLTQFVATEACRLLRALTRAGDSSSTVAINISPGEFLTGNPVGILLDTIDRFAIRPDRFEVEVTEETIHDLTGVNAELCRLKAAGVRIAIDDFGVGHSSLVKLASLPFGKLKIDRFLIAGIDAQDKNAQLIATLITLGKQLNFSVLAEGVETAAEADTLRRHGCTQVQGFLFSRPMPAKDVVARVREEERRARELRQVS</sequence>
<dbReference type="Pfam" id="PF00990">
    <property type="entry name" value="GGDEF"/>
    <property type="match status" value="1"/>
</dbReference>
<dbReference type="PANTHER" id="PTHR44757:SF2">
    <property type="entry name" value="BIOFILM ARCHITECTURE MAINTENANCE PROTEIN MBAA"/>
    <property type="match status" value="1"/>
</dbReference>
<dbReference type="AlphaFoldDB" id="A0A1I4V4Z3"/>
<dbReference type="InterPro" id="IPR000160">
    <property type="entry name" value="GGDEF_dom"/>
</dbReference>
<dbReference type="CDD" id="cd01949">
    <property type="entry name" value="GGDEF"/>
    <property type="match status" value="1"/>
</dbReference>
<feature type="domain" description="EAL" evidence="2">
    <location>
        <begin position="396"/>
        <end position="649"/>
    </location>
</feature>
<dbReference type="SMART" id="SM00267">
    <property type="entry name" value="GGDEF"/>
    <property type="match status" value="1"/>
</dbReference>
<dbReference type="RefSeq" id="WP_101291107.1">
    <property type="nucleotide sequence ID" value="NZ_FOUQ01000010.1"/>
</dbReference>
<keyword evidence="5" id="KW-1185">Reference proteome</keyword>
<dbReference type="Gene3D" id="3.20.20.450">
    <property type="entry name" value="EAL domain"/>
    <property type="match status" value="1"/>
</dbReference>
<feature type="transmembrane region" description="Helical" evidence="1">
    <location>
        <begin position="59"/>
        <end position="79"/>
    </location>
</feature>
<dbReference type="OrthoDB" id="8107802at2"/>
<dbReference type="CDD" id="cd01948">
    <property type="entry name" value="EAL"/>
    <property type="match status" value="1"/>
</dbReference>
<accession>A0A1I4V4Z3</accession>
<dbReference type="InterPro" id="IPR052155">
    <property type="entry name" value="Biofilm_reg_signaling"/>
</dbReference>
<dbReference type="SUPFAM" id="SSF55073">
    <property type="entry name" value="Nucleotide cyclase"/>
    <property type="match status" value="1"/>
</dbReference>
<reference evidence="4 5" key="1">
    <citation type="submission" date="2017-12" db="EMBL/GenBank/DDBJ databases">
        <title>Anaerobic carbon monoxide metabolism by Pleomorphomonas carboxyditropha sp. nov., a new mesophilic hydrogenogenic carboxidotroph.</title>
        <authorList>
            <person name="Esquivel-Elizondo S."/>
            <person name="Krajmalnik-Brown R."/>
        </authorList>
    </citation>
    <scope>NUCLEOTIDE SEQUENCE [LARGE SCALE GENOMIC DNA]</scope>
    <source>
        <strain evidence="4 5">R5-392</strain>
    </source>
</reference>
<dbReference type="Pfam" id="PF00563">
    <property type="entry name" value="EAL"/>
    <property type="match status" value="1"/>
</dbReference>
<dbReference type="PROSITE" id="PS50887">
    <property type="entry name" value="GGDEF"/>
    <property type="match status" value="1"/>
</dbReference>
<keyword evidence="1" id="KW-0812">Transmembrane</keyword>
<gene>
    <name evidence="4" type="ORF">CXZ10_19795</name>
</gene>